<feature type="compositionally biased region" description="Pro residues" evidence="1">
    <location>
        <begin position="33"/>
        <end position="42"/>
    </location>
</feature>
<keyword evidence="3" id="KW-1185">Reference proteome</keyword>
<dbReference type="Proteomes" id="UP000069773">
    <property type="component" value="Unassembled WGS sequence"/>
</dbReference>
<accession>A0ABQ0KQR0</accession>
<dbReference type="EMBL" id="BCTA01000079">
    <property type="protein sequence ID" value="GAT11972.1"/>
    <property type="molecule type" value="Genomic_DNA"/>
</dbReference>
<organism evidence="2 3">
    <name type="scientific">Mycolicibacterium novocastrense</name>
    <name type="common">Mycobacterium novocastrense</name>
    <dbReference type="NCBI Taxonomy" id="59813"/>
    <lineage>
        <taxon>Bacteria</taxon>
        <taxon>Bacillati</taxon>
        <taxon>Actinomycetota</taxon>
        <taxon>Actinomycetes</taxon>
        <taxon>Mycobacteriales</taxon>
        <taxon>Mycobacteriaceae</taxon>
        <taxon>Mycolicibacterium</taxon>
    </lineage>
</organism>
<proteinExistence type="predicted"/>
<evidence type="ECO:0000256" key="1">
    <source>
        <dbReference type="SAM" id="MobiDB-lite"/>
    </source>
</evidence>
<feature type="non-terminal residue" evidence="2">
    <location>
        <position position="50"/>
    </location>
</feature>
<comment type="caution">
    <text evidence="2">The sequence shown here is derived from an EMBL/GenBank/DDBJ whole genome shotgun (WGS) entry which is preliminary data.</text>
</comment>
<evidence type="ECO:0000313" key="3">
    <source>
        <dbReference type="Proteomes" id="UP000069773"/>
    </source>
</evidence>
<protein>
    <submittedName>
        <fullName evidence="2">Uncharacterized protein</fullName>
    </submittedName>
</protein>
<sequence length="50" mass="4884">MPAAGLPLLPVSLAAWVKGVVSPLNPESGAPKPGIPPPPIGIPPLIGMAP</sequence>
<reference evidence="2 3" key="1">
    <citation type="journal article" date="2016" name="Genome Announc.">
        <title>Draft Genome Sequences of Five Rapidly Growing Mycobacterium Species, M. thermoresistibile, M. fortuitum subsp. acetamidolyticum, M. canariasense, M. brisbanense, and M. novocastrense.</title>
        <authorList>
            <person name="Katahira K."/>
            <person name="Ogura Y."/>
            <person name="Gotoh Y."/>
            <person name="Hayashi T."/>
        </authorList>
    </citation>
    <scope>NUCLEOTIDE SEQUENCE [LARGE SCALE GENOMIC DNA]</scope>
    <source>
        <strain evidence="2 3">JCM18114</strain>
    </source>
</reference>
<feature type="region of interest" description="Disordered" evidence="1">
    <location>
        <begin position="27"/>
        <end position="50"/>
    </location>
</feature>
<name>A0ABQ0KQR0_MYCNV</name>
<evidence type="ECO:0000313" key="2">
    <source>
        <dbReference type="EMBL" id="GAT11972.1"/>
    </source>
</evidence>
<gene>
    <name evidence="2" type="ORF">RMCN_5105</name>
</gene>